<dbReference type="EC" id="2.7.7.27" evidence="5"/>
<keyword evidence="5" id="KW-0548">Nucleotidyltransferase</keyword>
<evidence type="ECO:0000259" key="3">
    <source>
        <dbReference type="Pfam" id="PF00483"/>
    </source>
</evidence>
<evidence type="ECO:0000259" key="4">
    <source>
        <dbReference type="Pfam" id="PF24894"/>
    </source>
</evidence>
<dbReference type="PANTHER" id="PTHR43523">
    <property type="entry name" value="GLUCOSE-1-PHOSPHATE ADENYLYLTRANSFERASE-RELATED"/>
    <property type="match status" value="1"/>
</dbReference>
<keyword evidence="5" id="KW-0808">Transferase</keyword>
<dbReference type="InterPro" id="IPR029044">
    <property type="entry name" value="Nucleotide-diphossugar_trans"/>
</dbReference>
<dbReference type="InterPro" id="IPR011832">
    <property type="entry name" value="GlgDAde_trans"/>
</dbReference>
<dbReference type="InterPro" id="IPR005835">
    <property type="entry name" value="NTP_transferase_dom"/>
</dbReference>
<dbReference type="Pfam" id="PF00483">
    <property type="entry name" value="NTP_transferase"/>
    <property type="match status" value="1"/>
</dbReference>
<dbReference type="Proteomes" id="UP000285138">
    <property type="component" value="Unassembled WGS sequence"/>
</dbReference>
<accession>A0A424YBK6</accession>
<evidence type="ECO:0000256" key="2">
    <source>
        <dbReference type="ARBA" id="ARBA00023056"/>
    </source>
</evidence>
<reference evidence="5 6" key="1">
    <citation type="submission" date="2018-08" db="EMBL/GenBank/DDBJ databases">
        <title>The metabolism and importance of syntrophic acetate oxidation coupled to methane or sulfide production in haloalkaline environments.</title>
        <authorList>
            <person name="Timmers P.H.A."/>
            <person name="Vavourakis C.D."/>
            <person name="Sorokin D.Y."/>
            <person name="Sinninghe Damste J.S."/>
            <person name="Muyzer G."/>
            <person name="Stams A.J.M."/>
            <person name="Plugge C.M."/>
        </authorList>
    </citation>
    <scope>NUCLEOTIDE SEQUENCE [LARGE SCALE GENOMIC DNA]</scope>
    <source>
        <strain evidence="5">MSAO_Bac1</strain>
    </source>
</reference>
<comment type="caution">
    <text evidence="5">The sequence shown here is derived from an EMBL/GenBank/DDBJ whole genome shotgun (WGS) entry which is preliminary data.</text>
</comment>
<protein>
    <submittedName>
        <fullName evidence="5">Glucose-1-phosphate adenylyltransferase subunit GlgD</fullName>
        <ecNumber evidence="5">2.7.7.27</ecNumber>
    </submittedName>
</protein>
<feature type="domain" description="Glucose-1-phosphate adenylyltransferase/Bifunctional protein GlmU-like C-terminal hexapeptide" evidence="4">
    <location>
        <begin position="288"/>
        <end position="364"/>
    </location>
</feature>
<dbReference type="CDD" id="cd02508">
    <property type="entry name" value="ADP_Glucose_PP"/>
    <property type="match status" value="1"/>
</dbReference>
<gene>
    <name evidence="5" type="primary">glgD</name>
    <name evidence="5" type="ORF">D5R97_08075</name>
</gene>
<name>A0A424YBK6_9FIRM</name>
<proteinExistence type="inferred from homology"/>
<dbReference type="CDD" id="cd04651">
    <property type="entry name" value="LbH_G1P_AT_C"/>
    <property type="match status" value="1"/>
</dbReference>
<dbReference type="SUPFAM" id="SSF51161">
    <property type="entry name" value="Trimeric LpxA-like enzymes"/>
    <property type="match status" value="1"/>
</dbReference>
<dbReference type="EMBL" id="QZAA01000211">
    <property type="protein sequence ID" value="RQD74298.1"/>
    <property type="molecule type" value="Genomic_DNA"/>
</dbReference>
<dbReference type="InterPro" id="IPR011004">
    <property type="entry name" value="Trimer_LpxA-like_sf"/>
</dbReference>
<dbReference type="NCBIfam" id="TIGR02092">
    <property type="entry name" value="glgD"/>
    <property type="match status" value="1"/>
</dbReference>
<evidence type="ECO:0000313" key="5">
    <source>
        <dbReference type="EMBL" id="RQD74298.1"/>
    </source>
</evidence>
<keyword evidence="2" id="KW-0320">Glycogen biosynthesis</keyword>
<dbReference type="InterPro" id="IPR056818">
    <property type="entry name" value="GlmU/GlgC-like_hexapep"/>
</dbReference>
<sequence length="374" mass="42679">MKNVMGVINVRNQKEVLEELTVKRCIASVPFGGRYRLIDFVLSSMVNSGIFNVGIFTLNKSRSLMDHLGTGKDWDLNRKKDGLFILPPEYACSPEVFTGELQNLYNHLDYFNKSKQEYVLIAAGNMVCNIDFHRAYEFHLEKEADITLLYRVKNTAGFEDFFRGRKVKLAEDGRVLDIEKSPGSGGFEKGKTLLKCFIMKKSLFMEMIEDCVKQKRCSLVRDGIIGNLNRLKIYGYPYDGYLAVINSLPVYYKCSMELLRPEVWSDLFFRPGLIFTKVKDEPPTRYVRGARVSNSILANGCLIEGTVENSIIFRGVKVKRGAVIKDSIVMQKSKIEEDSFIENAILDKEVLVTRDKEIKGDKEEPVVIPKKMVI</sequence>
<dbReference type="Gene3D" id="3.90.550.10">
    <property type="entry name" value="Spore Coat Polysaccharide Biosynthesis Protein SpsA, Chain A"/>
    <property type="match status" value="1"/>
</dbReference>
<evidence type="ECO:0000256" key="1">
    <source>
        <dbReference type="ARBA" id="ARBA00010443"/>
    </source>
</evidence>
<organism evidence="5 6">
    <name type="scientific">Candidatus Syntrophonatronum acetioxidans</name>
    <dbReference type="NCBI Taxonomy" id="1795816"/>
    <lineage>
        <taxon>Bacteria</taxon>
        <taxon>Bacillati</taxon>
        <taxon>Bacillota</taxon>
        <taxon>Clostridia</taxon>
        <taxon>Eubacteriales</taxon>
        <taxon>Syntrophomonadaceae</taxon>
        <taxon>Candidatus Syntrophonatronum</taxon>
    </lineage>
</organism>
<dbReference type="SUPFAM" id="SSF53448">
    <property type="entry name" value="Nucleotide-diphospho-sugar transferases"/>
    <property type="match status" value="1"/>
</dbReference>
<dbReference type="AlphaFoldDB" id="A0A424YBK6"/>
<dbReference type="Gene3D" id="2.160.10.10">
    <property type="entry name" value="Hexapeptide repeat proteins"/>
    <property type="match status" value="1"/>
</dbReference>
<comment type="similarity">
    <text evidence="1">Belongs to the bacterial/plant glucose-1-phosphate adenylyltransferase family.</text>
</comment>
<feature type="domain" description="Nucleotidyl transferase" evidence="3">
    <location>
        <begin position="18"/>
        <end position="155"/>
    </location>
</feature>
<dbReference type="PANTHER" id="PTHR43523:SF6">
    <property type="entry name" value="GLYCOGEN BIOSYNTHESIS PROTEIN GLGD"/>
    <property type="match status" value="1"/>
</dbReference>
<dbReference type="GO" id="GO:0008878">
    <property type="term" value="F:glucose-1-phosphate adenylyltransferase activity"/>
    <property type="evidence" value="ECO:0007669"/>
    <property type="project" value="UniProtKB-EC"/>
</dbReference>
<evidence type="ECO:0000313" key="6">
    <source>
        <dbReference type="Proteomes" id="UP000285138"/>
    </source>
</evidence>
<dbReference type="Pfam" id="PF24894">
    <property type="entry name" value="Hexapep_GlmU"/>
    <property type="match status" value="1"/>
</dbReference>
<dbReference type="GO" id="GO:0005978">
    <property type="term" value="P:glycogen biosynthetic process"/>
    <property type="evidence" value="ECO:0007669"/>
    <property type="project" value="UniProtKB-KW"/>
</dbReference>
<dbReference type="InterPro" id="IPR011831">
    <property type="entry name" value="ADP-Glc_PPase"/>
</dbReference>